<evidence type="ECO:0000313" key="1">
    <source>
        <dbReference type="EMBL" id="MBC5725237.1"/>
    </source>
</evidence>
<reference evidence="1" key="1">
    <citation type="submission" date="2020-08" db="EMBL/GenBank/DDBJ databases">
        <title>Genome public.</title>
        <authorList>
            <person name="Liu C."/>
            <person name="Sun Q."/>
        </authorList>
    </citation>
    <scope>NUCLEOTIDE SEQUENCE</scope>
    <source>
        <strain evidence="1">NSJ-28</strain>
    </source>
</reference>
<accession>A0A923LVU3</accession>
<evidence type="ECO:0000313" key="2">
    <source>
        <dbReference type="Proteomes" id="UP000606499"/>
    </source>
</evidence>
<gene>
    <name evidence="1" type="ORF">H8S45_07175</name>
</gene>
<dbReference type="Proteomes" id="UP000606499">
    <property type="component" value="Unassembled WGS sequence"/>
</dbReference>
<proteinExistence type="predicted"/>
<dbReference type="EMBL" id="JACOPL010000005">
    <property type="protein sequence ID" value="MBC5725237.1"/>
    <property type="molecule type" value="Genomic_DNA"/>
</dbReference>
<keyword evidence="2" id="KW-1185">Reference proteome</keyword>
<name>A0A923LVU3_9FIRM</name>
<organism evidence="1 2">
    <name type="scientific">Agathobaculum faecis</name>
    <dbReference type="NCBI Taxonomy" id="2763013"/>
    <lineage>
        <taxon>Bacteria</taxon>
        <taxon>Bacillati</taxon>
        <taxon>Bacillota</taxon>
        <taxon>Clostridia</taxon>
        <taxon>Eubacteriales</taxon>
        <taxon>Butyricicoccaceae</taxon>
        <taxon>Agathobaculum</taxon>
    </lineage>
</organism>
<dbReference type="AlphaFoldDB" id="A0A923LVU3"/>
<dbReference type="RefSeq" id="WP_054327566.1">
    <property type="nucleotide sequence ID" value="NZ_JACOPL010000005.1"/>
</dbReference>
<protein>
    <submittedName>
        <fullName evidence="1">Uncharacterized protein</fullName>
    </submittedName>
</protein>
<comment type="caution">
    <text evidence="1">The sequence shown here is derived from an EMBL/GenBank/DDBJ whole genome shotgun (WGS) entry which is preliminary data.</text>
</comment>
<sequence length="178" mass="19967">MFQTAAGVTVPFPEKLSEQYQRNGDTLTCNLSFEKLPDFVRSFYAELEEPLFLAIHPDAESDEVWYLDGMTKKQLTLILDGYGELLYQDGLSAFAIGSLATEEELFVQKYKVLSLYSPRNGRFEALLEQFGAVPTAHLVTAWDTFSAEYPGSASRLEIAGQTVPDMIKELQKIGMYKG</sequence>